<gene>
    <name evidence="6" type="ORF">GCM10017577_19610</name>
</gene>
<accession>A0A9W6L293</accession>
<evidence type="ECO:0000259" key="5">
    <source>
        <dbReference type="PROSITE" id="PS50977"/>
    </source>
</evidence>
<dbReference type="Pfam" id="PF00440">
    <property type="entry name" value="TetR_N"/>
    <property type="match status" value="1"/>
</dbReference>
<evidence type="ECO:0000256" key="4">
    <source>
        <dbReference type="PROSITE-ProRule" id="PRU00335"/>
    </source>
</evidence>
<dbReference type="Gene3D" id="1.10.357.10">
    <property type="entry name" value="Tetracycline Repressor, domain 2"/>
    <property type="match status" value="1"/>
</dbReference>
<protein>
    <submittedName>
        <fullName evidence="6">TetR family transcriptional regulator</fullName>
    </submittedName>
</protein>
<evidence type="ECO:0000256" key="2">
    <source>
        <dbReference type="ARBA" id="ARBA00023125"/>
    </source>
</evidence>
<dbReference type="PROSITE" id="PS50977">
    <property type="entry name" value="HTH_TETR_2"/>
    <property type="match status" value="1"/>
</dbReference>
<feature type="domain" description="HTH tetR-type" evidence="5">
    <location>
        <begin position="18"/>
        <end position="78"/>
    </location>
</feature>
<evidence type="ECO:0000256" key="3">
    <source>
        <dbReference type="ARBA" id="ARBA00023163"/>
    </source>
</evidence>
<dbReference type="AlphaFoldDB" id="A0A9W6L293"/>
<keyword evidence="3" id="KW-0804">Transcription</keyword>
<dbReference type="PRINTS" id="PR00455">
    <property type="entry name" value="HTHTETR"/>
</dbReference>
<name>A0A9W6L293_9PSEU</name>
<dbReference type="GO" id="GO:0000976">
    <property type="term" value="F:transcription cis-regulatory region binding"/>
    <property type="evidence" value="ECO:0007669"/>
    <property type="project" value="TreeGrafter"/>
</dbReference>
<reference evidence="6" key="2">
    <citation type="submission" date="2023-01" db="EMBL/GenBank/DDBJ databases">
        <authorList>
            <person name="Sun Q."/>
            <person name="Evtushenko L."/>
        </authorList>
    </citation>
    <scope>NUCLEOTIDE SEQUENCE</scope>
    <source>
        <strain evidence="6">VKM Ac-1069</strain>
    </source>
</reference>
<reference evidence="6" key="1">
    <citation type="journal article" date="2014" name="Int. J. Syst. Evol. Microbiol.">
        <title>Complete genome sequence of Corynebacterium casei LMG S-19264T (=DSM 44701T), isolated from a smear-ripened cheese.</title>
        <authorList>
            <consortium name="US DOE Joint Genome Institute (JGI-PGF)"/>
            <person name="Walter F."/>
            <person name="Albersmeier A."/>
            <person name="Kalinowski J."/>
            <person name="Ruckert C."/>
        </authorList>
    </citation>
    <scope>NUCLEOTIDE SEQUENCE</scope>
    <source>
        <strain evidence="6">VKM Ac-1069</strain>
    </source>
</reference>
<dbReference type="InterPro" id="IPR023772">
    <property type="entry name" value="DNA-bd_HTH_TetR-type_CS"/>
</dbReference>
<keyword evidence="1" id="KW-0805">Transcription regulation</keyword>
<dbReference type="Proteomes" id="UP001143463">
    <property type="component" value="Unassembled WGS sequence"/>
</dbReference>
<sequence>MERVYRDRMTGSAIPVTRSREDRLLDAAADLLVRWGYQRVTIDEVARRAGVGKGTVYLHFRTKDALFLAVLMRSHRTVTAGMADRMEADPAEALPARAVRSIYRELLDDPVTRPLYLGDPEVLGRLAHEAAAALGDLTAKRTEVGRRWFSLLREAGRMPTDLPIDAQMHLFSAVTTGFFFLDGMPTAPGPTDPDARADLLEHALRSALEIPGAPLTRECAAECAALFRSLLDDIPTLSGTR</sequence>
<dbReference type="InterPro" id="IPR009057">
    <property type="entry name" value="Homeodomain-like_sf"/>
</dbReference>
<keyword evidence="2 4" id="KW-0238">DNA-binding</keyword>
<dbReference type="InterPro" id="IPR050109">
    <property type="entry name" value="HTH-type_TetR-like_transc_reg"/>
</dbReference>
<keyword evidence="7" id="KW-1185">Reference proteome</keyword>
<dbReference type="PANTHER" id="PTHR30055:SF234">
    <property type="entry name" value="HTH-TYPE TRANSCRIPTIONAL REGULATOR BETI"/>
    <property type="match status" value="1"/>
</dbReference>
<dbReference type="InterPro" id="IPR001647">
    <property type="entry name" value="HTH_TetR"/>
</dbReference>
<proteinExistence type="predicted"/>
<dbReference type="PANTHER" id="PTHR30055">
    <property type="entry name" value="HTH-TYPE TRANSCRIPTIONAL REGULATOR RUTR"/>
    <property type="match status" value="1"/>
</dbReference>
<organism evidence="6 7">
    <name type="scientific">Pseudonocardia halophobica</name>
    <dbReference type="NCBI Taxonomy" id="29401"/>
    <lineage>
        <taxon>Bacteria</taxon>
        <taxon>Bacillati</taxon>
        <taxon>Actinomycetota</taxon>
        <taxon>Actinomycetes</taxon>
        <taxon>Pseudonocardiales</taxon>
        <taxon>Pseudonocardiaceae</taxon>
        <taxon>Pseudonocardia</taxon>
    </lineage>
</organism>
<dbReference type="PROSITE" id="PS01081">
    <property type="entry name" value="HTH_TETR_1"/>
    <property type="match status" value="1"/>
</dbReference>
<comment type="caution">
    <text evidence="6">The sequence shown here is derived from an EMBL/GenBank/DDBJ whole genome shotgun (WGS) entry which is preliminary data.</text>
</comment>
<feature type="DNA-binding region" description="H-T-H motif" evidence="4">
    <location>
        <begin position="41"/>
        <end position="60"/>
    </location>
</feature>
<dbReference type="GO" id="GO:0003700">
    <property type="term" value="F:DNA-binding transcription factor activity"/>
    <property type="evidence" value="ECO:0007669"/>
    <property type="project" value="TreeGrafter"/>
</dbReference>
<evidence type="ECO:0000313" key="6">
    <source>
        <dbReference type="EMBL" id="GLL10820.1"/>
    </source>
</evidence>
<evidence type="ECO:0000313" key="7">
    <source>
        <dbReference type="Proteomes" id="UP001143463"/>
    </source>
</evidence>
<dbReference type="SUPFAM" id="SSF46689">
    <property type="entry name" value="Homeodomain-like"/>
    <property type="match status" value="1"/>
</dbReference>
<evidence type="ECO:0000256" key="1">
    <source>
        <dbReference type="ARBA" id="ARBA00023015"/>
    </source>
</evidence>
<dbReference type="EMBL" id="BSFQ01000006">
    <property type="protein sequence ID" value="GLL10820.1"/>
    <property type="molecule type" value="Genomic_DNA"/>
</dbReference>